<dbReference type="PANTHER" id="PTHR35807:SF1">
    <property type="entry name" value="TRANSCRIPTIONAL REGULATOR REDD"/>
    <property type="match status" value="1"/>
</dbReference>
<evidence type="ECO:0000256" key="4">
    <source>
        <dbReference type="ARBA" id="ARBA00023163"/>
    </source>
</evidence>
<dbReference type="InterPro" id="IPR001867">
    <property type="entry name" value="OmpR/PhoB-type_DNA-bd"/>
</dbReference>
<evidence type="ECO:0000256" key="5">
    <source>
        <dbReference type="PROSITE-ProRule" id="PRU01091"/>
    </source>
</evidence>
<proteinExistence type="inferred from homology"/>
<dbReference type="Gene3D" id="1.10.10.10">
    <property type="entry name" value="Winged helix-like DNA-binding domain superfamily/Winged helix DNA-binding domain"/>
    <property type="match status" value="1"/>
</dbReference>
<dbReference type="EMBL" id="JACHVQ010000001">
    <property type="protein sequence ID" value="MBB2891565.1"/>
    <property type="molecule type" value="Genomic_DNA"/>
</dbReference>
<dbReference type="SMART" id="SM00862">
    <property type="entry name" value="Trans_reg_C"/>
    <property type="match status" value="1"/>
</dbReference>
<dbReference type="InterPro" id="IPR011990">
    <property type="entry name" value="TPR-like_helical_dom_sf"/>
</dbReference>
<dbReference type="Pfam" id="PF03704">
    <property type="entry name" value="BTAD"/>
    <property type="match status" value="1"/>
</dbReference>
<dbReference type="SUPFAM" id="SSF48452">
    <property type="entry name" value="TPR-like"/>
    <property type="match status" value="1"/>
</dbReference>
<keyword evidence="2" id="KW-0805">Transcription regulation</keyword>
<dbReference type="Pfam" id="PF13191">
    <property type="entry name" value="AAA_16"/>
    <property type="match status" value="1"/>
</dbReference>
<dbReference type="RefSeq" id="WP_183319816.1">
    <property type="nucleotide sequence ID" value="NZ_JACHVQ010000001.1"/>
</dbReference>
<evidence type="ECO:0000256" key="3">
    <source>
        <dbReference type="ARBA" id="ARBA00023125"/>
    </source>
</evidence>
<dbReference type="InterPro" id="IPR027417">
    <property type="entry name" value="P-loop_NTPase"/>
</dbReference>
<dbReference type="SUPFAM" id="SSF46894">
    <property type="entry name" value="C-terminal effector domain of the bipartite response regulators"/>
    <property type="match status" value="1"/>
</dbReference>
<name>A0A839N8M8_9MICO</name>
<protein>
    <submittedName>
        <fullName evidence="7">DNA-binding SARP family transcriptional activator</fullName>
    </submittedName>
</protein>
<sequence length="1021" mass="108949">MRIRDLGPLLVEGDDGRPVAVPGGKQHALLSVLAINAGHRVSIDDLTAAGWGDDADVSAGAMENQISRLRKAIGLSRDENAGPALVNELAGYRLAITAEAVDSLRFESLAGQARDHAGGGAFDEALRVCDEALGLWRGTPYEVVVAPRLVEATVGRLAELRGQLVEWRVAALLATGHTDSALADLEVLTAQFPFRERLWAQRMTGLARSGRVEEALATYQRVRGLLLDELGLEPGAELRELQRALVTQELSSEPVQPPAVAVRTVPAPSSLPAAPAWRLVGRTTELDRIVSAHADGSAGVVVTAPAGVGKSRLATEALRRIGDHGAFVVTALATRSAASIPLGPFFPVLPELDGNQGNVLGLVQRVSRLLREQAGTRPLVLGVDDAQLLDPASATLVLHLATSGGAFVVATVRSGEPCPDAVEALWKDAGCERLDLGALDPTATSSLAEVLLGGPLERAGQQWCYDVTGGNALYLRELISTARSRGTLADAGGLWCLNGTPALPARLVDLVSATVDTLASGERDVLEVLALGEPLDLDELCGLVDESALLLLDIRGLVAVHEEDGRAVVRLGHPLYGEVLRTELTPLRTRAIYHRLSETAFDSGPQQLLRATCWRLDAGTVPPVEQLIAAAQVACERADPRLAERLVERARGTGAGVEADLVLAQALARQRRYVEAEALLLAAEPNLRNQTQAATYLERQQEVLHWGLRRDATLREVFGRAARWWADPAWQQRLESLRPATVVSVLESDDPEAVAGLFYSGRSADALALALRHRPALPLRSIADTIVLSLWCRVTLQVGHDWPGFEAWCGSTLDDAVRMGDAAAAGHLAYALAELRLAQARPGEALRLLAEAEHQLAQADPLGFLPLAAAMRVVALHFAGDDAAVPAAMVHCHDLLGDEPPSFHQIGDIRRAEAWAAYVSGDHSTAQRALLDTIPDFADGPVPQARLAYEAMRVGASPQSLVELLQEAAERCDADLVALYARHAAARCDGDPDALRLVAQAFRRLGALTYADEADFQASTL</sequence>
<reference evidence="7 8" key="1">
    <citation type="submission" date="2020-08" db="EMBL/GenBank/DDBJ databases">
        <title>Sequencing the genomes of 1000 actinobacteria strains.</title>
        <authorList>
            <person name="Klenk H.-P."/>
        </authorList>
    </citation>
    <scope>NUCLEOTIDE SEQUENCE [LARGE SCALE GENOMIC DNA]</scope>
    <source>
        <strain evidence="7 8">DSM 105369</strain>
    </source>
</reference>
<dbReference type="InterPro" id="IPR016032">
    <property type="entry name" value="Sig_transdc_resp-reg_C-effctor"/>
</dbReference>
<dbReference type="SUPFAM" id="SSF52540">
    <property type="entry name" value="P-loop containing nucleoside triphosphate hydrolases"/>
    <property type="match status" value="1"/>
</dbReference>
<dbReference type="InterPro" id="IPR005158">
    <property type="entry name" value="BTAD"/>
</dbReference>
<dbReference type="GO" id="GO:0003677">
    <property type="term" value="F:DNA binding"/>
    <property type="evidence" value="ECO:0007669"/>
    <property type="project" value="UniProtKB-UniRule"/>
</dbReference>
<feature type="domain" description="OmpR/PhoB-type" evidence="6">
    <location>
        <begin position="1"/>
        <end position="96"/>
    </location>
</feature>
<evidence type="ECO:0000313" key="7">
    <source>
        <dbReference type="EMBL" id="MBB2891565.1"/>
    </source>
</evidence>
<dbReference type="PROSITE" id="PS51755">
    <property type="entry name" value="OMPR_PHOB"/>
    <property type="match status" value="1"/>
</dbReference>
<dbReference type="Gene3D" id="1.25.40.10">
    <property type="entry name" value="Tetratricopeptide repeat domain"/>
    <property type="match status" value="1"/>
</dbReference>
<dbReference type="InterPro" id="IPR036388">
    <property type="entry name" value="WH-like_DNA-bd_sf"/>
</dbReference>
<dbReference type="InterPro" id="IPR041664">
    <property type="entry name" value="AAA_16"/>
</dbReference>
<gene>
    <name evidence="7" type="ORF">FHU39_001549</name>
</gene>
<dbReference type="Proteomes" id="UP000559182">
    <property type="component" value="Unassembled WGS sequence"/>
</dbReference>
<comment type="similarity">
    <text evidence="1">Belongs to the AfsR/DnrI/RedD regulatory family.</text>
</comment>
<accession>A0A839N8M8</accession>
<keyword evidence="8" id="KW-1185">Reference proteome</keyword>
<dbReference type="Pfam" id="PF00486">
    <property type="entry name" value="Trans_reg_C"/>
    <property type="match status" value="1"/>
</dbReference>
<evidence type="ECO:0000313" key="8">
    <source>
        <dbReference type="Proteomes" id="UP000559182"/>
    </source>
</evidence>
<comment type="caution">
    <text evidence="7">The sequence shown here is derived from an EMBL/GenBank/DDBJ whole genome shotgun (WGS) entry which is preliminary data.</text>
</comment>
<evidence type="ECO:0000259" key="6">
    <source>
        <dbReference type="PROSITE" id="PS51755"/>
    </source>
</evidence>
<dbReference type="PANTHER" id="PTHR35807">
    <property type="entry name" value="TRANSCRIPTIONAL REGULATOR REDD-RELATED"/>
    <property type="match status" value="1"/>
</dbReference>
<dbReference type="SMART" id="SM01043">
    <property type="entry name" value="BTAD"/>
    <property type="match status" value="1"/>
</dbReference>
<dbReference type="CDD" id="cd15831">
    <property type="entry name" value="BTAD"/>
    <property type="match status" value="1"/>
</dbReference>
<dbReference type="GO" id="GO:0000160">
    <property type="term" value="P:phosphorelay signal transduction system"/>
    <property type="evidence" value="ECO:0007669"/>
    <property type="project" value="InterPro"/>
</dbReference>
<evidence type="ECO:0000256" key="2">
    <source>
        <dbReference type="ARBA" id="ARBA00023015"/>
    </source>
</evidence>
<evidence type="ECO:0000256" key="1">
    <source>
        <dbReference type="ARBA" id="ARBA00005820"/>
    </source>
</evidence>
<dbReference type="AlphaFoldDB" id="A0A839N8M8"/>
<dbReference type="InterPro" id="IPR051677">
    <property type="entry name" value="AfsR-DnrI-RedD_regulator"/>
</dbReference>
<organism evidence="7 8">
    <name type="scientific">Flexivirga oryzae</name>
    <dbReference type="NCBI Taxonomy" id="1794944"/>
    <lineage>
        <taxon>Bacteria</taxon>
        <taxon>Bacillati</taxon>
        <taxon>Actinomycetota</taxon>
        <taxon>Actinomycetes</taxon>
        <taxon>Micrococcales</taxon>
        <taxon>Dermacoccaceae</taxon>
        <taxon>Flexivirga</taxon>
    </lineage>
</organism>
<keyword evidence="3 5" id="KW-0238">DNA-binding</keyword>
<feature type="DNA-binding region" description="OmpR/PhoB-type" evidence="5">
    <location>
        <begin position="1"/>
        <end position="96"/>
    </location>
</feature>
<keyword evidence="4" id="KW-0804">Transcription</keyword>
<dbReference type="GO" id="GO:0006355">
    <property type="term" value="P:regulation of DNA-templated transcription"/>
    <property type="evidence" value="ECO:0007669"/>
    <property type="project" value="InterPro"/>
</dbReference>